<proteinExistence type="predicted"/>
<keyword evidence="3" id="KW-1185">Reference proteome</keyword>
<dbReference type="EMBL" id="BMSV01000008">
    <property type="protein sequence ID" value="GGQ19941.1"/>
    <property type="molecule type" value="Genomic_DNA"/>
</dbReference>
<dbReference type="AlphaFoldDB" id="A0A918B2T2"/>
<gene>
    <name evidence="2" type="ORF">GCM10010249_43370</name>
</gene>
<feature type="region of interest" description="Disordered" evidence="1">
    <location>
        <begin position="100"/>
        <end position="124"/>
    </location>
</feature>
<organism evidence="2 3">
    <name type="scientific">Streptomyces roseolilacinus</name>
    <dbReference type="NCBI Taxonomy" id="66904"/>
    <lineage>
        <taxon>Bacteria</taxon>
        <taxon>Bacillati</taxon>
        <taxon>Actinomycetota</taxon>
        <taxon>Actinomycetes</taxon>
        <taxon>Kitasatosporales</taxon>
        <taxon>Streptomycetaceae</taxon>
        <taxon>Streptomyces</taxon>
    </lineage>
</organism>
<accession>A0A918B2T2</accession>
<evidence type="ECO:0000313" key="3">
    <source>
        <dbReference type="Proteomes" id="UP000654123"/>
    </source>
</evidence>
<name>A0A918B2T2_9ACTN</name>
<evidence type="ECO:0000256" key="1">
    <source>
        <dbReference type="SAM" id="MobiDB-lite"/>
    </source>
</evidence>
<dbReference type="RefSeq" id="WP_189536457.1">
    <property type="nucleotide sequence ID" value="NZ_BMSV01000008.1"/>
</dbReference>
<sequence length="124" mass="13104">MPDDDRSAAWDALHTEVLSHLGAPEDWDLLTASSWSRVEGEIRGLKSAFEDGALAEAQDAYARLLELTSPPLARPALDEEPGPGQLTEAPADVLALADTFIRDVSAHPPGASPRPPEQAPGTGD</sequence>
<protein>
    <submittedName>
        <fullName evidence="2">Uncharacterized protein</fullName>
    </submittedName>
</protein>
<comment type="caution">
    <text evidence="2">The sequence shown here is derived from an EMBL/GenBank/DDBJ whole genome shotgun (WGS) entry which is preliminary data.</text>
</comment>
<reference evidence="2" key="2">
    <citation type="submission" date="2020-09" db="EMBL/GenBank/DDBJ databases">
        <authorList>
            <person name="Sun Q."/>
            <person name="Ohkuma M."/>
        </authorList>
    </citation>
    <scope>NUCLEOTIDE SEQUENCE</scope>
    <source>
        <strain evidence="2">JCM 4335</strain>
    </source>
</reference>
<reference evidence="2" key="1">
    <citation type="journal article" date="2014" name="Int. J. Syst. Evol. Microbiol.">
        <title>Complete genome sequence of Corynebacterium casei LMG S-19264T (=DSM 44701T), isolated from a smear-ripened cheese.</title>
        <authorList>
            <consortium name="US DOE Joint Genome Institute (JGI-PGF)"/>
            <person name="Walter F."/>
            <person name="Albersmeier A."/>
            <person name="Kalinowski J."/>
            <person name="Ruckert C."/>
        </authorList>
    </citation>
    <scope>NUCLEOTIDE SEQUENCE</scope>
    <source>
        <strain evidence="2">JCM 4335</strain>
    </source>
</reference>
<dbReference type="Proteomes" id="UP000654123">
    <property type="component" value="Unassembled WGS sequence"/>
</dbReference>
<evidence type="ECO:0000313" key="2">
    <source>
        <dbReference type="EMBL" id="GGQ19941.1"/>
    </source>
</evidence>